<gene>
    <name evidence="2" type="ORF">A2806_01575</name>
</gene>
<proteinExistence type="predicted"/>
<dbReference type="EMBL" id="MHSS01000001">
    <property type="protein sequence ID" value="OHA49014.1"/>
    <property type="molecule type" value="Genomic_DNA"/>
</dbReference>
<sequence length="160" mass="19003">MSKALATSPSEELQRQRAFEHNHERGRTWYRPEHRDGFVREFVEQTVKDGRVDWKAFAKLVSQEHGFRGLTYSPWTYREVQDAFFDKLLDLGLLSFYPQWNYHIMTSDNFGSDPFYGFGHLYFTRANDALGYARAVYAQRTTQIQIFRLQPAKKLRVPRQ</sequence>
<evidence type="ECO:0000313" key="3">
    <source>
        <dbReference type="Proteomes" id="UP000177629"/>
    </source>
</evidence>
<evidence type="ECO:0000256" key="1">
    <source>
        <dbReference type="SAM" id="MobiDB-lite"/>
    </source>
</evidence>
<protein>
    <submittedName>
        <fullName evidence="2">Uncharacterized protein</fullName>
    </submittedName>
</protein>
<comment type="caution">
    <text evidence="2">The sequence shown here is derived from an EMBL/GenBank/DDBJ whole genome shotgun (WGS) entry which is preliminary data.</text>
</comment>
<feature type="region of interest" description="Disordered" evidence="1">
    <location>
        <begin position="1"/>
        <end position="20"/>
    </location>
</feature>
<reference evidence="2 3" key="1">
    <citation type="journal article" date="2016" name="Nat. Commun.">
        <title>Thousands of microbial genomes shed light on interconnected biogeochemical processes in an aquifer system.</title>
        <authorList>
            <person name="Anantharaman K."/>
            <person name="Brown C.T."/>
            <person name="Hug L.A."/>
            <person name="Sharon I."/>
            <person name="Castelle C.J."/>
            <person name="Probst A.J."/>
            <person name="Thomas B.C."/>
            <person name="Singh A."/>
            <person name="Wilkins M.J."/>
            <person name="Karaoz U."/>
            <person name="Brodie E.L."/>
            <person name="Williams K.H."/>
            <person name="Hubbard S.S."/>
            <person name="Banfield J.F."/>
        </authorList>
    </citation>
    <scope>NUCLEOTIDE SEQUENCE [LARGE SCALE GENOMIC DNA]</scope>
</reference>
<accession>A0A1G2PL12</accession>
<organism evidence="2 3">
    <name type="scientific">Candidatus Terrybacteria bacterium RIFCSPHIGHO2_01_FULL_48_17</name>
    <dbReference type="NCBI Taxonomy" id="1802362"/>
    <lineage>
        <taxon>Bacteria</taxon>
        <taxon>Candidatus Terryibacteriota</taxon>
    </lineage>
</organism>
<evidence type="ECO:0000313" key="2">
    <source>
        <dbReference type="EMBL" id="OHA49014.1"/>
    </source>
</evidence>
<dbReference type="Proteomes" id="UP000177629">
    <property type="component" value="Unassembled WGS sequence"/>
</dbReference>
<dbReference type="AlphaFoldDB" id="A0A1G2PL12"/>
<dbReference type="STRING" id="1802362.A2806_01575"/>
<name>A0A1G2PL12_9BACT</name>
<feature type="compositionally biased region" description="Polar residues" evidence="1">
    <location>
        <begin position="1"/>
        <end position="11"/>
    </location>
</feature>